<evidence type="ECO:0000313" key="3">
    <source>
        <dbReference type="Proteomes" id="UP001392437"/>
    </source>
</evidence>
<evidence type="ECO:0000256" key="1">
    <source>
        <dbReference type="SAM" id="MobiDB-lite"/>
    </source>
</evidence>
<dbReference type="EMBL" id="JAQQWP010000002">
    <property type="protein sequence ID" value="KAK8129593.1"/>
    <property type="molecule type" value="Genomic_DNA"/>
</dbReference>
<reference evidence="2 3" key="1">
    <citation type="submission" date="2023-01" db="EMBL/GenBank/DDBJ databases">
        <title>Analysis of 21 Apiospora genomes using comparative genomics revels a genus with tremendous synthesis potential of carbohydrate active enzymes and secondary metabolites.</title>
        <authorList>
            <person name="Sorensen T."/>
        </authorList>
    </citation>
    <scope>NUCLEOTIDE SEQUENCE [LARGE SCALE GENOMIC DNA]</scope>
    <source>
        <strain evidence="2 3">CBS 117206</strain>
    </source>
</reference>
<accession>A0AAW0R700</accession>
<dbReference type="Proteomes" id="UP001392437">
    <property type="component" value="Unassembled WGS sequence"/>
</dbReference>
<feature type="region of interest" description="Disordered" evidence="1">
    <location>
        <begin position="198"/>
        <end position="221"/>
    </location>
</feature>
<name>A0AAW0R700_9PEZI</name>
<dbReference type="Pfam" id="PF08695">
    <property type="entry name" value="Coa1"/>
    <property type="match status" value="1"/>
</dbReference>
<dbReference type="GO" id="GO:0005743">
    <property type="term" value="C:mitochondrial inner membrane"/>
    <property type="evidence" value="ECO:0007669"/>
    <property type="project" value="TreeGrafter"/>
</dbReference>
<protein>
    <submittedName>
        <fullName evidence="2">Cytochrome oxidase assembly</fullName>
    </submittedName>
</protein>
<dbReference type="PANTHER" id="PTHR28523:SF1">
    <property type="entry name" value="CYTOCHROME C OXIDASE ASSEMBLY FACTOR 1"/>
    <property type="match status" value="1"/>
</dbReference>
<comment type="caution">
    <text evidence="2">The sequence shown here is derived from an EMBL/GenBank/DDBJ whole genome shotgun (WGS) entry which is preliminary data.</text>
</comment>
<gene>
    <name evidence="2" type="ORF">PG999_001973</name>
</gene>
<dbReference type="GO" id="GO:0033617">
    <property type="term" value="P:mitochondrial respiratory chain complex IV assembly"/>
    <property type="evidence" value="ECO:0007669"/>
    <property type="project" value="InterPro"/>
</dbReference>
<proteinExistence type="predicted"/>
<organism evidence="2 3">
    <name type="scientific">Apiospora kogelbergensis</name>
    <dbReference type="NCBI Taxonomy" id="1337665"/>
    <lineage>
        <taxon>Eukaryota</taxon>
        <taxon>Fungi</taxon>
        <taxon>Dikarya</taxon>
        <taxon>Ascomycota</taxon>
        <taxon>Pezizomycotina</taxon>
        <taxon>Sordariomycetes</taxon>
        <taxon>Xylariomycetidae</taxon>
        <taxon>Amphisphaeriales</taxon>
        <taxon>Apiosporaceae</taxon>
        <taxon>Apiospora</taxon>
    </lineage>
</organism>
<keyword evidence="3" id="KW-1185">Reference proteome</keyword>
<evidence type="ECO:0000313" key="2">
    <source>
        <dbReference type="EMBL" id="KAK8129593.1"/>
    </source>
</evidence>
<sequence length="221" mass="25001">MFSRTVRRRALQLALRNPSSTTTTTASTAATSRFPTSIIQRRTLTRAPKPGDGPLMERRGDRELPHEDDYTFRWGRSFPIFAILITISSLAIFNYQKSSSPVVASTLYALRTSPKARELLGDEVYFKHQIPWISGTMNQLQGRVDISFKVKGTKTEAVMRFASFRPGAKAMFETTEWSLQFPDGRTVDLLDGDDPFKGLVGTPMTEEERDEATRGFRQQLK</sequence>
<dbReference type="AlphaFoldDB" id="A0AAW0R700"/>
<dbReference type="InterPro" id="IPR042432">
    <property type="entry name" value="Coa1_fungi"/>
</dbReference>
<dbReference type="PANTHER" id="PTHR28523">
    <property type="entry name" value="CYTOCHROME C OXIDASE ASSEMBLY FACTOR 1"/>
    <property type="match status" value="1"/>
</dbReference>
<dbReference type="InterPro" id="IPR014807">
    <property type="entry name" value="Coa1"/>
</dbReference>